<dbReference type="EMBL" id="UGYW01000002">
    <property type="protein sequence ID" value="SUJ02064.1"/>
    <property type="molecule type" value="Genomic_DNA"/>
</dbReference>
<feature type="transmembrane region" description="Helical" evidence="1">
    <location>
        <begin position="27"/>
        <end position="49"/>
    </location>
</feature>
<sequence length="318" mass="35518">MLIITFDGGKIVTREESSDDKFNIKSYLIISAVGAVLLVSLTIFVMKIFMEPEKKIRAKVFNQDMTLNQDLIYIDNTAGAQKWHWDFGNGDVSTQQDGKYRYKSAGTYVVRLVVNDNLHEQFFVTVKDSVTKVVDSTLQISGPSAGTILKEVRMEVDGPGEIYQWQFGESGKVDVIGKVALYTYSKPGRYRVKVKSDKTLSYTYHTLVIDGAKTDSLDSLAAENQVQRVAIDDLKAQLQAIADGGDFNVRYSYILNKFFCKNERTGVTIKSGGAIKQQDIYSYCIGLTFGGGVKIDNILLMRVPNSSCYQSLIVTQHK</sequence>
<dbReference type="Pfam" id="PF18911">
    <property type="entry name" value="PKD_4"/>
    <property type="match status" value="1"/>
</dbReference>
<proteinExistence type="predicted"/>
<organism evidence="3 4">
    <name type="scientific">Sphingobacterium spiritivorum</name>
    <name type="common">Flavobacterium spiritivorum</name>
    <dbReference type="NCBI Taxonomy" id="258"/>
    <lineage>
        <taxon>Bacteria</taxon>
        <taxon>Pseudomonadati</taxon>
        <taxon>Bacteroidota</taxon>
        <taxon>Sphingobacteriia</taxon>
        <taxon>Sphingobacteriales</taxon>
        <taxon>Sphingobacteriaceae</taxon>
        <taxon>Sphingobacterium</taxon>
    </lineage>
</organism>
<evidence type="ECO:0000313" key="3">
    <source>
        <dbReference type="EMBL" id="SUJ02064.1"/>
    </source>
</evidence>
<evidence type="ECO:0000259" key="2">
    <source>
        <dbReference type="PROSITE" id="PS50093"/>
    </source>
</evidence>
<dbReference type="SMART" id="SM00089">
    <property type="entry name" value="PKD"/>
    <property type="match status" value="2"/>
</dbReference>
<evidence type="ECO:0000313" key="4">
    <source>
        <dbReference type="Proteomes" id="UP000254893"/>
    </source>
</evidence>
<keyword evidence="1" id="KW-0812">Transmembrane</keyword>
<feature type="domain" description="PKD" evidence="2">
    <location>
        <begin position="83"/>
        <end position="137"/>
    </location>
</feature>
<dbReference type="PROSITE" id="PS50093">
    <property type="entry name" value="PKD"/>
    <property type="match status" value="2"/>
</dbReference>
<dbReference type="AlphaFoldDB" id="A0A380BKZ9"/>
<reference evidence="3 4" key="1">
    <citation type="submission" date="2018-06" db="EMBL/GenBank/DDBJ databases">
        <authorList>
            <consortium name="Pathogen Informatics"/>
            <person name="Doyle S."/>
        </authorList>
    </citation>
    <scope>NUCLEOTIDE SEQUENCE [LARGE SCALE GENOMIC DNA]</scope>
    <source>
        <strain evidence="3 4">NCTC11388</strain>
    </source>
</reference>
<dbReference type="InterPro" id="IPR000601">
    <property type="entry name" value="PKD_dom"/>
</dbReference>
<accession>A0A380BKZ9</accession>
<dbReference type="InterPro" id="IPR035986">
    <property type="entry name" value="PKD_dom_sf"/>
</dbReference>
<gene>
    <name evidence="3" type="ORF">NCTC11388_00935</name>
</gene>
<dbReference type="SUPFAM" id="SSF49299">
    <property type="entry name" value="PKD domain"/>
    <property type="match status" value="2"/>
</dbReference>
<dbReference type="CDD" id="cd00146">
    <property type="entry name" value="PKD"/>
    <property type="match status" value="1"/>
</dbReference>
<dbReference type="Gene3D" id="2.60.40.10">
    <property type="entry name" value="Immunoglobulins"/>
    <property type="match status" value="1"/>
</dbReference>
<dbReference type="InterPro" id="IPR010221">
    <property type="entry name" value="VCBS_dom"/>
</dbReference>
<dbReference type="Proteomes" id="UP000254893">
    <property type="component" value="Unassembled WGS sequence"/>
</dbReference>
<keyword evidence="1" id="KW-0472">Membrane</keyword>
<evidence type="ECO:0000256" key="1">
    <source>
        <dbReference type="SAM" id="Phobius"/>
    </source>
</evidence>
<name>A0A380BKZ9_SPHSI</name>
<protein>
    <submittedName>
        <fullName evidence="3">PKD domain</fullName>
    </submittedName>
</protein>
<dbReference type="InterPro" id="IPR013783">
    <property type="entry name" value="Ig-like_fold"/>
</dbReference>
<feature type="domain" description="PKD" evidence="2">
    <location>
        <begin position="159"/>
        <end position="194"/>
    </location>
</feature>
<dbReference type="InterPro" id="IPR022409">
    <property type="entry name" value="PKD/Chitinase_dom"/>
</dbReference>
<dbReference type="NCBIfam" id="TIGR01965">
    <property type="entry name" value="VCBS_repeat"/>
    <property type="match status" value="1"/>
</dbReference>
<keyword evidence="1" id="KW-1133">Transmembrane helix</keyword>